<feature type="region of interest" description="Disordered" evidence="3">
    <location>
        <begin position="34"/>
        <end position="63"/>
    </location>
</feature>
<dbReference type="HOGENOM" id="CLU_660571_0_0_1"/>
<reference evidence="4 5" key="1">
    <citation type="journal article" date="2013" name="PLoS Genet.">
        <title>Plant-symbiotic fungi as chemical engineers: Multi-genome analysis of the Clavicipitaceae reveals dynamics of alkaloid loci.</title>
        <authorList>
            <person name="Schardl C.L."/>
            <person name="Young C.A."/>
            <person name="Hesse U."/>
            <person name="Amyotte S.G."/>
            <person name="Andreeva K."/>
            <person name="Calie P.J."/>
            <person name="Fleetwood D.J."/>
            <person name="Haws D.C."/>
            <person name="Moore N."/>
            <person name="Oeser B."/>
            <person name="Panaccione D.G."/>
            <person name="Schweri K.K."/>
            <person name="Voisey C.R."/>
            <person name="Farman M.L."/>
            <person name="Jaromczyk J.W."/>
            <person name="Roe B.A."/>
            <person name="O'Sullivan D.M."/>
            <person name="Scott B."/>
            <person name="Tudzynski P."/>
            <person name="An Z."/>
            <person name="Arnaoudova E.G."/>
            <person name="Bullock C.T."/>
            <person name="Charlton N.D."/>
            <person name="Chen L."/>
            <person name="Cox M."/>
            <person name="Dinkins R.D."/>
            <person name="Florea S."/>
            <person name="Glenn A.E."/>
            <person name="Gordon A."/>
            <person name="Gueldener U."/>
            <person name="Harris D.R."/>
            <person name="Hollin W."/>
            <person name="Jaromczyk J."/>
            <person name="Johnson R.D."/>
            <person name="Khan A.K."/>
            <person name="Leistner E."/>
            <person name="Leuchtmann A."/>
            <person name="Li C."/>
            <person name="Liu J."/>
            <person name="Liu J."/>
            <person name="Liu M."/>
            <person name="Mace W."/>
            <person name="Machado C."/>
            <person name="Nagabhyru P."/>
            <person name="Pan J."/>
            <person name="Schmid J."/>
            <person name="Sugawara K."/>
            <person name="Steiner U."/>
            <person name="Takach J.E."/>
            <person name="Tanaka E."/>
            <person name="Webb J.S."/>
            <person name="Wilson E.V."/>
            <person name="Wiseman J.L."/>
            <person name="Yoshida R."/>
            <person name="Zeng Z."/>
        </authorList>
    </citation>
    <scope>NUCLEOTIDE SEQUENCE [LARGE SCALE GENOMIC DNA]</scope>
    <source>
        <strain evidence="4 5">20.1</strain>
    </source>
</reference>
<dbReference type="InterPro" id="IPR013762">
    <property type="entry name" value="Integrase-like_cat_sf"/>
</dbReference>
<sequence>MAHPRDIEEEIDLERYGDEWLFSDVLVDMAQRMGVEFGDEAEDEDEDEDGSGPFPDPALISDPPADFMTRIPAGYESFMAKILWAGLKPNARTLYSIAARSFEAFCAHHNRTPWPVSEDLLHQWILARATGRDSPTIPQQEKVDPATLVAYVHGLRAVHVDLNVPCTLFDSDITKKICKGVAVIYPKTRPAEQTLITKELLLRLLNPTASAEEKPLDTIHLNAAFTIAFGGFLRVAEFTHFAIEEATPELFDTLRLTLKCLTMSLNRDYLQLYLPRNKDEEDDKGVTIIIAATGDLACPVRNAEVLLHSRPRAERSEPLFELIGGGFEREHVVAALRRRLALIGESVPEDTRFSFRRGAAQHAYDQRLNLEQVQALGRWPSNVGGRSRRPSTMDPIRYFELAKRFAKSHVDNTVGA</sequence>
<name>M1W0Y9_CLAP2</name>
<dbReference type="STRING" id="1111077.M1W0Y9"/>
<dbReference type="InterPro" id="IPR052925">
    <property type="entry name" value="Phage_Integrase-like_Recomb"/>
</dbReference>
<dbReference type="InterPro" id="IPR011010">
    <property type="entry name" value="DNA_brk_join_enz"/>
</dbReference>
<dbReference type="SUPFAM" id="SSF56349">
    <property type="entry name" value="DNA breaking-rejoining enzymes"/>
    <property type="match status" value="1"/>
</dbReference>
<dbReference type="PANTHER" id="PTHR34605">
    <property type="entry name" value="PHAGE_INTEGRASE DOMAIN-CONTAINING PROTEIN"/>
    <property type="match status" value="1"/>
</dbReference>
<dbReference type="Gene3D" id="1.10.150.130">
    <property type="match status" value="1"/>
</dbReference>
<evidence type="ECO:0000256" key="3">
    <source>
        <dbReference type="SAM" id="MobiDB-lite"/>
    </source>
</evidence>
<dbReference type="Gene3D" id="1.10.443.10">
    <property type="entry name" value="Intergrase catalytic core"/>
    <property type="match status" value="1"/>
</dbReference>
<dbReference type="GO" id="GO:0006310">
    <property type="term" value="P:DNA recombination"/>
    <property type="evidence" value="ECO:0007669"/>
    <property type="project" value="UniProtKB-KW"/>
</dbReference>
<evidence type="ECO:0000313" key="5">
    <source>
        <dbReference type="Proteomes" id="UP000016801"/>
    </source>
</evidence>
<evidence type="ECO:0000313" key="4">
    <source>
        <dbReference type="EMBL" id="CCE30281.1"/>
    </source>
</evidence>
<keyword evidence="5" id="KW-1185">Reference proteome</keyword>
<dbReference type="GO" id="GO:0015074">
    <property type="term" value="P:DNA integration"/>
    <property type="evidence" value="ECO:0007669"/>
    <property type="project" value="InterPro"/>
</dbReference>
<dbReference type="GO" id="GO:0003677">
    <property type="term" value="F:DNA binding"/>
    <property type="evidence" value="ECO:0007669"/>
    <property type="project" value="UniProtKB-KW"/>
</dbReference>
<keyword evidence="1" id="KW-0238">DNA-binding</keyword>
<dbReference type="InterPro" id="IPR010998">
    <property type="entry name" value="Integrase_recombinase_N"/>
</dbReference>
<proteinExistence type="predicted"/>
<dbReference type="OrthoDB" id="4960680at2759"/>
<dbReference type="PANTHER" id="PTHR34605:SF3">
    <property type="entry name" value="P CELL-TYPE AGGLUTINATION PROTEIN MAP4-LIKE-RELATED"/>
    <property type="match status" value="1"/>
</dbReference>
<dbReference type="Proteomes" id="UP000016801">
    <property type="component" value="Unassembled WGS sequence"/>
</dbReference>
<comment type="caution">
    <text evidence="4">The sequence shown here is derived from an EMBL/GenBank/DDBJ whole genome shotgun (WGS) entry which is preliminary data.</text>
</comment>
<gene>
    <name evidence="4" type="ORF">CPUR_04129</name>
</gene>
<protein>
    <submittedName>
        <fullName evidence="4">Uncharacterized protein</fullName>
    </submittedName>
</protein>
<dbReference type="SUPFAM" id="SSF47823">
    <property type="entry name" value="lambda integrase-like, N-terminal domain"/>
    <property type="match status" value="1"/>
</dbReference>
<feature type="compositionally biased region" description="Acidic residues" evidence="3">
    <location>
        <begin position="37"/>
        <end position="50"/>
    </location>
</feature>
<accession>M1W0Y9</accession>
<organism evidence="4 5">
    <name type="scientific">Claviceps purpurea (strain 20.1)</name>
    <name type="common">Ergot fungus</name>
    <name type="synonym">Sphacelia segetum</name>
    <dbReference type="NCBI Taxonomy" id="1111077"/>
    <lineage>
        <taxon>Eukaryota</taxon>
        <taxon>Fungi</taxon>
        <taxon>Dikarya</taxon>
        <taxon>Ascomycota</taxon>
        <taxon>Pezizomycotina</taxon>
        <taxon>Sordariomycetes</taxon>
        <taxon>Hypocreomycetidae</taxon>
        <taxon>Hypocreales</taxon>
        <taxon>Clavicipitaceae</taxon>
        <taxon>Claviceps</taxon>
    </lineage>
</organism>
<keyword evidence="2" id="KW-0233">DNA recombination</keyword>
<dbReference type="AlphaFoldDB" id="M1W0Y9"/>
<dbReference type="EMBL" id="CAGA01000020">
    <property type="protein sequence ID" value="CCE30281.1"/>
    <property type="molecule type" value="Genomic_DNA"/>
</dbReference>
<evidence type="ECO:0000256" key="2">
    <source>
        <dbReference type="ARBA" id="ARBA00023172"/>
    </source>
</evidence>
<dbReference type="VEuPathDB" id="FungiDB:CPUR_04129"/>
<evidence type="ECO:0000256" key="1">
    <source>
        <dbReference type="ARBA" id="ARBA00023125"/>
    </source>
</evidence>